<evidence type="ECO:0000313" key="3">
    <source>
        <dbReference type="Proteomes" id="UP000284822"/>
    </source>
</evidence>
<comment type="caution">
    <text evidence="2">The sequence shown here is derived from an EMBL/GenBank/DDBJ whole genome shotgun (WGS) entry which is preliminary data.</text>
</comment>
<feature type="transmembrane region" description="Helical" evidence="1">
    <location>
        <begin position="35"/>
        <end position="52"/>
    </location>
</feature>
<protein>
    <submittedName>
        <fullName evidence="2">Uncharacterized protein</fullName>
    </submittedName>
</protein>
<keyword evidence="1" id="KW-0812">Transmembrane</keyword>
<name>A0A3R6ZUQ3_9LACO</name>
<accession>A0A3R6ZUQ3</accession>
<dbReference type="EMBL" id="QOCS01000016">
    <property type="protein sequence ID" value="RHW45632.1"/>
    <property type="molecule type" value="Genomic_DNA"/>
</dbReference>
<gene>
    <name evidence="2" type="ORF">DS832_07375</name>
</gene>
<organism evidence="2 3">
    <name type="scientific">Bombilactobacillus bombi</name>
    <dbReference type="NCBI Taxonomy" id="1303590"/>
    <lineage>
        <taxon>Bacteria</taxon>
        <taxon>Bacillati</taxon>
        <taxon>Bacillota</taxon>
        <taxon>Bacilli</taxon>
        <taxon>Lactobacillales</taxon>
        <taxon>Lactobacillaceae</taxon>
        <taxon>Bombilactobacillus</taxon>
    </lineage>
</organism>
<sequence>MIYTVLFGIYFIICQIIVSNKKISNFLQSRRASKITLVSVIIIALSIFISSVMNLNYLFPVLVTIFMGSIIFDKYMQIFEKLEKGEKI</sequence>
<feature type="transmembrane region" description="Helical" evidence="1">
    <location>
        <begin position="6"/>
        <end position="23"/>
    </location>
</feature>
<keyword evidence="1" id="KW-0472">Membrane</keyword>
<evidence type="ECO:0000313" key="2">
    <source>
        <dbReference type="EMBL" id="RHW45632.1"/>
    </source>
</evidence>
<proteinExistence type="predicted"/>
<dbReference type="Proteomes" id="UP000284822">
    <property type="component" value="Unassembled WGS sequence"/>
</dbReference>
<dbReference type="AlphaFoldDB" id="A0A3R6ZUQ3"/>
<evidence type="ECO:0000256" key="1">
    <source>
        <dbReference type="SAM" id="Phobius"/>
    </source>
</evidence>
<dbReference type="RefSeq" id="WP_118911004.1">
    <property type="nucleotide sequence ID" value="NZ_QOCS01000016.1"/>
</dbReference>
<reference evidence="2 3" key="1">
    <citation type="submission" date="2018-07" db="EMBL/GenBank/DDBJ databases">
        <title>Genome sequences of six Lactobacillus spp. isolated from bumble bee guts.</title>
        <authorList>
            <person name="Motta E.V.S."/>
            <person name="Moran N.A."/>
        </authorList>
    </citation>
    <scope>NUCLEOTIDE SEQUENCE [LARGE SCALE GENOMIC DNA]</scope>
    <source>
        <strain evidence="2 3">LV-8.1</strain>
    </source>
</reference>
<keyword evidence="1" id="KW-1133">Transmembrane helix</keyword>